<accession>A0A0K8NW65</accession>
<feature type="transmembrane region" description="Helical" evidence="1">
    <location>
        <begin position="98"/>
        <end position="124"/>
    </location>
</feature>
<evidence type="ECO:0000313" key="3">
    <source>
        <dbReference type="Proteomes" id="UP000037660"/>
    </source>
</evidence>
<dbReference type="AlphaFoldDB" id="A0A0K8NW65"/>
<dbReference type="InterPro" id="IPR046737">
    <property type="entry name" value="DUF6629"/>
</dbReference>
<comment type="caution">
    <text evidence="2">The sequence shown here is derived from an EMBL/GenBank/DDBJ whole genome shotgun (WGS) entry which is preliminary data.</text>
</comment>
<proteinExistence type="predicted"/>
<dbReference type="STRING" id="1547922.ISF6_3934"/>
<dbReference type="EMBL" id="BBYR01000006">
    <property type="protein sequence ID" value="GAP34155.1"/>
    <property type="molecule type" value="Genomic_DNA"/>
</dbReference>
<feature type="transmembrane region" description="Helical" evidence="1">
    <location>
        <begin position="67"/>
        <end position="89"/>
    </location>
</feature>
<protein>
    <submittedName>
        <fullName evidence="2">Uncharacterized protein</fullName>
    </submittedName>
</protein>
<dbReference type="OrthoDB" id="8441457at2"/>
<dbReference type="Pfam" id="PF20334">
    <property type="entry name" value="DUF6629"/>
    <property type="match status" value="1"/>
</dbReference>
<organism evidence="2 3">
    <name type="scientific">Piscinibacter sakaiensis</name>
    <name type="common">Ideonella sakaiensis</name>
    <dbReference type="NCBI Taxonomy" id="1547922"/>
    <lineage>
        <taxon>Bacteria</taxon>
        <taxon>Pseudomonadati</taxon>
        <taxon>Pseudomonadota</taxon>
        <taxon>Betaproteobacteria</taxon>
        <taxon>Burkholderiales</taxon>
        <taxon>Sphaerotilaceae</taxon>
        <taxon>Piscinibacter</taxon>
    </lineage>
</organism>
<evidence type="ECO:0000313" key="2">
    <source>
        <dbReference type="EMBL" id="GAP34155.1"/>
    </source>
</evidence>
<reference evidence="2 3" key="2">
    <citation type="journal article" date="2016" name="Science">
        <title>A bacterium that degrades and assimilates poly(ethylene terephthalate).</title>
        <authorList>
            <person name="Yoshida S."/>
            <person name="Hiraga K."/>
            <person name="Takehana T."/>
            <person name="Taniguchi I."/>
            <person name="Yamaji H."/>
            <person name="Maeda Y."/>
            <person name="Toyohara K."/>
            <person name="Miyamoto K."/>
            <person name="Kimura Y."/>
            <person name="Oda K."/>
        </authorList>
    </citation>
    <scope>NUCLEOTIDE SEQUENCE [LARGE SCALE GENOMIC DNA]</scope>
    <source>
        <strain evidence="3">NBRC 110686 / TISTR 2288 / 201-F6</strain>
    </source>
</reference>
<dbReference type="Proteomes" id="UP000037660">
    <property type="component" value="Unassembled WGS sequence"/>
</dbReference>
<sequence>MCFSAQASFTASAALLIVGVATVRRARTRSELPYAWIPVLFGIQQLLEGALWLTFPDRAPLLNTVLTHAYSFFSHVLWPIYVPLAALALETVPWRRRVLIGIALAGSAVGLYLLATLFTLPIVATVTGQHIAYESPHFYALAAMSLYLLGTCASLMFSSHARVVAFGVAAFASAVAAYAFYATWFISVWCFFAGVLSVIVFLYFTNPRRNAQALGATRSSEAL</sequence>
<reference evidence="3" key="1">
    <citation type="submission" date="2015-07" db="EMBL/GenBank/DDBJ databases">
        <title>Discovery of a poly(ethylene terephthalate assimilation.</title>
        <authorList>
            <person name="Yoshida S."/>
            <person name="Hiraga K."/>
            <person name="Takehana T."/>
            <person name="Taniguchi I."/>
            <person name="Yamaji H."/>
            <person name="Maeda Y."/>
            <person name="Toyohara K."/>
            <person name="Miyamoto K."/>
            <person name="Kimura Y."/>
            <person name="Oda K."/>
        </authorList>
    </citation>
    <scope>NUCLEOTIDE SEQUENCE [LARGE SCALE GENOMIC DNA]</scope>
    <source>
        <strain evidence="3">NBRC 110686 / TISTR 2288 / 201-F6</strain>
    </source>
</reference>
<feature type="transmembrane region" description="Helical" evidence="1">
    <location>
        <begin position="35"/>
        <end position="55"/>
    </location>
</feature>
<name>A0A0K8NW65_PISS1</name>
<evidence type="ECO:0000256" key="1">
    <source>
        <dbReference type="SAM" id="Phobius"/>
    </source>
</evidence>
<feature type="transmembrane region" description="Helical" evidence="1">
    <location>
        <begin position="186"/>
        <end position="204"/>
    </location>
</feature>
<keyword evidence="1" id="KW-0472">Membrane</keyword>
<feature type="transmembrane region" description="Helical" evidence="1">
    <location>
        <begin position="163"/>
        <end position="180"/>
    </location>
</feature>
<feature type="transmembrane region" description="Helical" evidence="1">
    <location>
        <begin position="136"/>
        <end position="156"/>
    </location>
</feature>
<keyword evidence="1" id="KW-1133">Transmembrane helix</keyword>
<keyword evidence="1" id="KW-0812">Transmembrane</keyword>
<gene>
    <name evidence="2" type="ORF">ISF6_3934</name>
</gene>
<dbReference type="RefSeq" id="WP_054018425.1">
    <property type="nucleotide sequence ID" value="NZ_BBYR01000006.1"/>
</dbReference>
<keyword evidence="3" id="KW-1185">Reference proteome</keyword>